<sequence>MGKRVGYIRAKKYQELLNFEGVALPDKLYVDLVAPNGFTDLKQYEKMMGQLRSGDTLVISSLGNICNSLYEVCEFVKSLRKKGVELEILNKTYDEESFTSKEGLEILEKAMKFNDKLVEEERFRKSKRTGRPSSGYPEGFYEAFLKYKAGEKTVREIAEELRIQQHTFYNYVKIFD</sequence>
<evidence type="ECO:0000259" key="1">
    <source>
        <dbReference type="Pfam" id="PF00239"/>
    </source>
</evidence>
<accession>A0A226Q9J5</accession>
<dbReference type="Proteomes" id="UP000198378">
    <property type="component" value="Unassembled WGS sequence"/>
</dbReference>
<name>A0A226Q9J5_9BACL</name>
<protein>
    <recommendedName>
        <fullName evidence="1">Resolvase/invertase-type recombinase catalytic domain-containing protein</fullName>
    </recommendedName>
</protein>
<dbReference type="Pfam" id="PF00239">
    <property type="entry name" value="Resolvase"/>
    <property type="match status" value="1"/>
</dbReference>
<feature type="domain" description="Resolvase/invertase-type recombinase catalytic" evidence="1">
    <location>
        <begin position="39"/>
        <end position="120"/>
    </location>
</feature>
<reference evidence="2 3" key="1">
    <citation type="submission" date="2017-05" db="EMBL/GenBank/DDBJ databases">
        <title>The genome sequence of Geobacillus thermocatenulatus DSM 730.</title>
        <authorList>
            <person name="Ramaloko W.T."/>
            <person name="Koen N."/>
            <person name="Polliack S."/>
            <person name="Aliyu H."/>
            <person name="Lebre P."/>
            <person name="Mohr T."/>
            <person name="Oswald F."/>
            <person name="Zwick M."/>
            <person name="Neumann A."/>
            <person name="Syldatk C."/>
            <person name="Cowan D."/>
            <person name="De Maayer P."/>
        </authorList>
    </citation>
    <scope>NUCLEOTIDE SEQUENCE [LARGE SCALE GENOMIC DNA]</scope>
    <source>
        <strain evidence="2 3">BGSC 93A1</strain>
    </source>
</reference>
<evidence type="ECO:0000313" key="2">
    <source>
        <dbReference type="EMBL" id="OXB89146.1"/>
    </source>
</evidence>
<dbReference type="GO" id="GO:0000150">
    <property type="term" value="F:DNA strand exchange activity"/>
    <property type="evidence" value="ECO:0007669"/>
    <property type="project" value="InterPro"/>
</dbReference>
<evidence type="ECO:0000313" key="3">
    <source>
        <dbReference type="Proteomes" id="UP000198378"/>
    </source>
</evidence>
<organism evidence="2 3">
    <name type="scientific">Geobacillus thermocatenulatus</name>
    <dbReference type="NCBI Taxonomy" id="33938"/>
    <lineage>
        <taxon>Bacteria</taxon>
        <taxon>Bacillati</taxon>
        <taxon>Bacillota</taxon>
        <taxon>Bacilli</taxon>
        <taxon>Bacillales</taxon>
        <taxon>Anoxybacillaceae</taxon>
        <taxon>Geobacillus</taxon>
        <taxon>Geobacillus thermoleovorans group</taxon>
    </lineage>
</organism>
<dbReference type="Gene3D" id="3.40.50.1390">
    <property type="entry name" value="Resolvase, N-terminal catalytic domain"/>
    <property type="match status" value="1"/>
</dbReference>
<proteinExistence type="predicted"/>
<dbReference type="AlphaFoldDB" id="A0A226Q9J5"/>
<dbReference type="EMBL" id="NEWK01000001">
    <property type="protein sequence ID" value="OXB89146.1"/>
    <property type="molecule type" value="Genomic_DNA"/>
</dbReference>
<keyword evidence="3" id="KW-1185">Reference proteome</keyword>
<dbReference type="GO" id="GO:0003677">
    <property type="term" value="F:DNA binding"/>
    <property type="evidence" value="ECO:0007669"/>
    <property type="project" value="InterPro"/>
</dbReference>
<gene>
    <name evidence="2" type="ORF">B9L19_03435</name>
</gene>
<dbReference type="InterPro" id="IPR006119">
    <property type="entry name" value="Resolv_N"/>
</dbReference>
<dbReference type="SUPFAM" id="SSF53041">
    <property type="entry name" value="Resolvase-like"/>
    <property type="match status" value="1"/>
</dbReference>
<comment type="caution">
    <text evidence="2">The sequence shown here is derived from an EMBL/GenBank/DDBJ whole genome shotgun (WGS) entry which is preliminary data.</text>
</comment>
<dbReference type="RefSeq" id="WP_042382392.1">
    <property type="nucleotide sequence ID" value="NZ_CP018058.1"/>
</dbReference>
<dbReference type="KEGG" id="gtm:GT3921_04570"/>
<dbReference type="InterPro" id="IPR036162">
    <property type="entry name" value="Resolvase-like_N_sf"/>
</dbReference>